<dbReference type="OrthoDB" id="551884at2759"/>
<dbReference type="AlphaFoldDB" id="A0A150G5V8"/>
<feature type="compositionally biased region" description="Low complexity" evidence="1">
    <location>
        <begin position="424"/>
        <end position="436"/>
    </location>
</feature>
<evidence type="ECO:0000313" key="3">
    <source>
        <dbReference type="Proteomes" id="UP000075714"/>
    </source>
</evidence>
<feature type="region of interest" description="Disordered" evidence="1">
    <location>
        <begin position="195"/>
        <end position="221"/>
    </location>
</feature>
<feature type="compositionally biased region" description="Gly residues" evidence="1">
    <location>
        <begin position="198"/>
        <end position="209"/>
    </location>
</feature>
<keyword evidence="3" id="KW-1185">Reference proteome</keyword>
<feature type="region of interest" description="Disordered" evidence="1">
    <location>
        <begin position="602"/>
        <end position="634"/>
    </location>
</feature>
<comment type="caution">
    <text evidence="2">The sequence shown here is derived from an EMBL/GenBank/DDBJ whole genome shotgun (WGS) entry which is preliminary data.</text>
</comment>
<feature type="region of interest" description="Disordered" evidence="1">
    <location>
        <begin position="424"/>
        <end position="443"/>
    </location>
</feature>
<dbReference type="EMBL" id="LSYV01000064">
    <property type="protein sequence ID" value="KXZ44710.1"/>
    <property type="molecule type" value="Genomic_DNA"/>
</dbReference>
<feature type="compositionally biased region" description="Gly residues" evidence="1">
    <location>
        <begin position="608"/>
        <end position="618"/>
    </location>
</feature>
<sequence length="634" mass="63468">MLRYGASVGDPTSSSEVPIFVAAWSLVAEGAIPPISSWVLGWSFAAGERLMSSRDVFSDAAGGGGGSPGLRDGRPSGSGATVGSAIPGLVFTQSVAVIGNSTLNADGALLTFSLVGRKGPRAAAAAAAKANASSSSSGAPASVPAPASTSIRAILMGPPSAPLRVAPPEAVFFNNVRCVPLTDLVRLAQTAAASGTNGTAGSGISGGAGATVPSGGSSPTRSAKPVVVAAALISQFPRILEVSYMPITYTYPIVGERLGGGAGDGSTVVGCASQGLDRGPAGLSGNHSADGDGSLTAALRATSFTQIYFRITNVGTRQNIDLSTVQVQYWFEGPDPILNPWAGAGGDATLSASGADSGWVPPSTPPFELFCSDTTPELRGGCSSLLWAVRPGLPGVQGARYVLALSFAPGAGALRPVNDMAATGNASTAAPSSSGASPPPSYLPDGTPLLSAVEVILSIEPLRFERLDARRDYSFLDTPVLNRTEVALPSRAASAPSPGNETASRRVVLRKKQPNPRIPAYVQGVIAWGSPPSPASQPVPQTSAPLGVQLPAGSSCNSAGPAGGLSCGVSMLYCCSAADGPVVTEVPHNWQDWFRTLQSQQNLRDGAEGSGGAAGKGTGAPATTAARGSGLVVG</sequence>
<dbReference type="STRING" id="33097.A0A150G5V8"/>
<feature type="compositionally biased region" description="Low complexity" evidence="1">
    <location>
        <begin position="619"/>
        <end position="634"/>
    </location>
</feature>
<dbReference type="Proteomes" id="UP000075714">
    <property type="component" value="Unassembled WGS sequence"/>
</dbReference>
<organism evidence="2 3">
    <name type="scientific">Gonium pectorale</name>
    <name type="common">Green alga</name>
    <dbReference type="NCBI Taxonomy" id="33097"/>
    <lineage>
        <taxon>Eukaryota</taxon>
        <taxon>Viridiplantae</taxon>
        <taxon>Chlorophyta</taxon>
        <taxon>core chlorophytes</taxon>
        <taxon>Chlorophyceae</taxon>
        <taxon>CS clade</taxon>
        <taxon>Chlamydomonadales</taxon>
        <taxon>Volvocaceae</taxon>
        <taxon>Gonium</taxon>
    </lineage>
</organism>
<evidence type="ECO:0000313" key="2">
    <source>
        <dbReference type="EMBL" id="KXZ44710.1"/>
    </source>
</evidence>
<accession>A0A150G5V8</accession>
<evidence type="ECO:0000256" key="1">
    <source>
        <dbReference type="SAM" id="MobiDB-lite"/>
    </source>
</evidence>
<proteinExistence type="predicted"/>
<reference evidence="3" key="1">
    <citation type="journal article" date="2016" name="Nat. Commun.">
        <title>The Gonium pectorale genome demonstrates co-option of cell cycle regulation during the evolution of multicellularity.</title>
        <authorList>
            <person name="Hanschen E.R."/>
            <person name="Marriage T.N."/>
            <person name="Ferris P.J."/>
            <person name="Hamaji T."/>
            <person name="Toyoda A."/>
            <person name="Fujiyama A."/>
            <person name="Neme R."/>
            <person name="Noguchi H."/>
            <person name="Minakuchi Y."/>
            <person name="Suzuki M."/>
            <person name="Kawai-Toyooka H."/>
            <person name="Smith D.R."/>
            <person name="Sparks H."/>
            <person name="Anderson J."/>
            <person name="Bakaric R."/>
            <person name="Luria V."/>
            <person name="Karger A."/>
            <person name="Kirschner M.W."/>
            <person name="Durand P.M."/>
            <person name="Michod R.E."/>
            <person name="Nozaki H."/>
            <person name="Olson B.J."/>
        </authorList>
    </citation>
    <scope>NUCLEOTIDE SEQUENCE [LARGE SCALE GENOMIC DNA]</scope>
    <source>
        <strain evidence="3">NIES-2863</strain>
    </source>
</reference>
<gene>
    <name evidence="2" type="ORF">GPECTOR_63g37</name>
</gene>
<protein>
    <submittedName>
        <fullName evidence="2">Uncharacterized protein</fullName>
    </submittedName>
</protein>
<name>A0A150G5V8_GONPE</name>